<dbReference type="EMBL" id="JAVREH010000038">
    <property type="protein sequence ID" value="MDT0263429.1"/>
    <property type="molecule type" value="Genomic_DNA"/>
</dbReference>
<dbReference type="RefSeq" id="WP_311424574.1">
    <property type="nucleotide sequence ID" value="NZ_JAVREH010000038.1"/>
</dbReference>
<accession>A0ABU2JEK7</accession>
<gene>
    <name evidence="1" type="ORF">RM423_18765</name>
</gene>
<sequence>MTANGQLAVDPEDVVALCRATATARHWPHTAWQAVRDELDGALIIDLPCQAQAGDVLTTLTSHGLAPARRPAACPAQNRAQVRVTGWDPRLLRRRLAVLLAGVDDLSTEWAATTEPTLYHYDHHAAAAAATGHEDPDLDCHVSTDVETALRRSNPLPHTTPAVNDIARLQQLIHAT</sequence>
<organism evidence="1 2">
    <name type="scientific">Jatrophihabitans lederbergiae</name>
    <dbReference type="NCBI Taxonomy" id="3075547"/>
    <lineage>
        <taxon>Bacteria</taxon>
        <taxon>Bacillati</taxon>
        <taxon>Actinomycetota</taxon>
        <taxon>Actinomycetes</taxon>
        <taxon>Jatrophihabitantales</taxon>
        <taxon>Jatrophihabitantaceae</taxon>
        <taxon>Jatrophihabitans</taxon>
    </lineage>
</organism>
<keyword evidence="2" id="KW-1185">Reference proteome</keyword>
<name>A0ABU2JEK7_9ACTN</name>
<evidence type="ECO:0000313" key="2">
    <source>
        <dbReference type="Proteomes" id="UP001183176"/>
    </source>
</evidence>
<dbReference type="Proteomes" id="UP001183176">
    <property type="component" value="Unassembled WGS sequence"/>
</dbReference>
<comment type="caution">
    <text evidence="1">The sequence shown here is derived from an EMBL/GenBank/DDBJ whole genome shotgun (WGS) entry which is preliminary data.</text>
</comment>
<reference evidence="2" key="1">
    <citation type="submission" date="2023-07" db="EMBL/GenBank/DDBJ databases">
        <title>30 novel species of actinomycetes from the DSMZ collection.</title>
        <authorList>
            <person name="Nouioui I."/>
        </authorList>
    </citation>
    <scope>NUCLEOTIDE SEQUENCE [LARGE SCALE GENOMIC DNA]</scope>
    <source>
        <strain evidence="2">DSM 44399</strain>
    </source>
</reference>
<proteinExistence type="predicted"/>
<evidence type="ECO:0000313" key="1">
    <source>
        <dbReference type="EMBL" id="MDT0263429.1"/>
    </source>
</evidence>
<protein>
    <submittedName>
        <fullName evidence="1">Uncharacterized protein</fullName>
    </submittedName>
</protein>